<organism evidence="1 2">
    <name type="scientific">Candidatus Nitrosocosmicus oleophilus</name>
    <dbReference type="NCBI Taxonomy" id="1353260"/>
    <lineage>
        <taxon>Archaea</taxon>
        <taxon>Nitrososphaerota</taxon>
        <taxon>Nitrososphaeria</taxon>
        <taxon>Nitrososphaerales</taxon>
        <taxon>Nitrososphaeraceae</taxon>
        <taxon>Candidatus Nitrosocosmicus</taxon>
    </lineage>
</organism>
<dbReference type="PANTHER" id="PTHR34071">
    <property type="entry name" value="5-NITROIMIDAZOLE ANTIBIOTICS RESISTANCE PROTEIN, NIMA-FAMILY-RELATED PROTEIN-RELATED"/>
    <property type="match status" value="1"/>
</dbReference>
<protein>
    <submittedName>
        <fullName evidence="1">Pyridoxamine 5'-phosphate oxidase</fullName>
    </submittedName>
</protein>
<accession>A0A654LX92</accession>
<dbReference type="Gene3D" id="2.30.110.10">
    <property type="entry name" value="Electron Transport, Fmn-binding Protein, Chain A"/>
    <property type="match status" value="1"/>
</dbReference>
<dbReference type="AlphaFoldDB" id="A0A654LX92"/>
<dbReference type="SUPFAM" id="SSF50475">
    <property type="entry name" value="FMN-binding split barrel"/>
    <property type="match status" value="2"/>
</dbReference>
<dbReference type="EMBL" id="CP012850">
    <property type="protein sequence ID" value="ALI34943.1"/>
    <property type="molecule type" value="Genomic_DNA"/>
</dbReference>
<dbReference type="RefSeq" id="WP_196817510.1">
    <property type="nucleotide sequence ID" value="NZ_CP012850.1"/>
</dbReference>
<dbReference type="InterPro" id="IPR012349">
    <property type="entry name" value="Split_barrel_FMN-bd"/>
</dbReference>
<dbReference type="Proteomes" id="UP000058925">
    <property type="component" value="Chromosome"/>
</dbReference>
<gene>
    <name evidence="1" type="ORF">NMY3_00734</name>
</gene>
<sequence>MQLTSRFRIKNINNIIEFLSDVHVGRLATIDVNGYPQIIPMNFVHTVTDLNTKNFSLDYGKPTYRKDGKRENIDNDFKIVKNVSTKKTTLYEHVIYMHSHHRGEKIENFLRNQKVGFEVDKEICFLPSYYFHPTDASFADTLYTSIVIKGKASVVSDNQEKAFAMNKMMQKYQSEGKYAELNQDTKSIIHLTVIKINVDTIDGKYKIGQEWSDSFRKDIANKIIQREGITRAREILKDMKIIIQKNGELELPISVNLQL</sequence>
<reference evidence="2" key="1">
    <citation type="submission" date="2015-10" db="EMBL/GenBank/DDBJ databases">
        <title>Niche specialization of a soil ammonia-oxidizing archaeon, Candidatus Nitrosocosmicus oleophilus.</title>
        <authorList>
            <person name="Jung M.-Y."/>
            <person name="Rhee S.-K."/>
        </authorList>
    </citation>
    <scope>NUCLEOTIDE SEQUENCE [LARGE SCALE GENOMIC DNA]</scope>
    <source>
        <strain evidence="2">MY3</strain>
    </source>
</reference>
<dbReference type="GeneID" id="60420874"/>
<proteinExistence type="predicted"/>
<dbReference type="PANTHER" id="PTHR34071:SF2">
    <property type="entry name" value="FLAVIN-NUCLEOTIDE-BINDING PROTEIN"/>
    <property type="match status" value="1"/>
</dbReference>
<dbReference type="InterPro" id="IPR024747">
    <property type="entry name" value="Pyridox_Oxase-rel"/>
</dbReference>
<name>A0A654LX92_9ARCH</name>
<evidence type="ECO:0000313" key="2">
    <source>
        <dbReference type="Proteomes" id="UP000058925"/>
    </source>
</evidence>
<dbReference type="KEGG" id="taa:NMY3_00734"/>
<keyword evidence="2" id="KW-1185">Reference proteome</keyword>
<dbReference type="Pfam" id="PF12900">
    <property type="entry name" value="Pyridox_ox_2"/>
    <property type="match status" value="1"/>
</dbReference>
<evidence type="ECO:0000313" key="1">
    <source>
        <dbReference type="EMBL" id="ALI34943.1"/>
    </source>
</evidence>
<dbReference type="OrthoDB" id="953at2157"/>